<evidence type="ECO:0000313" key="7">
    <source>
        <dbReference type="EMBL" id="OIR04682.1"/>
    </source>
</evidence>
<organism evidence="7">
    <name type="scientific">mine drainage metagenome</name>
    <dbReference type="NCBI Taxonomy" id="410659"/>
    <lineage>
        <taxon>unclassified sequences</taxon>
        <taxon>metagenomes</taxon>
        <taxon>ecological metagenomes</taxon>
    </lineage>
</organism>
<protein>
    <recommendedName>
        <fullName evidence="6">Lipopolysaccharide assembly protein A domain-containing protein</fullName>
    </recommendedName>
</protein>
<dbReference type="EMBL" id="MLJW01000055">
    <property type="protein sequence ID" value="OIR04682.1"/>
    <property type="molecule type" value="Genomic_DNA"/>
</dbReference>
<evidence type="ECO:0000256" key="4">
    <source>
        <dbReference type="ARBA" id="ARBA00023136"/>
    </source>
</evidence>
<name>A0A1J5S963_9ZZZZ</name>
<dbReference type="AlphaFoldDB" id="A0A1J5S963"/>
<accession>A0A1J5S963</accession>
<feature type="domain" description="Lipopolysaccharide assembly protein A" evidence="6">
    <location>
        <begin position="21"/>
        <end position="57"/>
    </location>
</feature>
<keyword evidence="3 5" id="KW-1133">Transmembrane helix</keyword>
<dbReference type="GO" id="GO:0005886">
    <property type="term" value="C:plasma membrane"/>
    <property type="evidence" value="ECO:0007669"/>
    <property type="project" value="InterPro"/>
</dbReference>
<sequence>MNIKLVLLLVFSTLAVVFVAQNIVAVEIRFLFWSASISSSLLIFFTLIFGFALGWYLNDYLRYRKYKGRAVYSRSEF</sequence>
<proteinExistence type="predicted"/>
<dbReference type="InterPro" id="IPR010445">
    <property type="entry name" value="LapA_dom"/>
</dbReference>
<evidence type="ECO:0000259" key="6">
    <source>
        <dbReference type="Pfam" id="PF06305"/>
    </source>
</evidence>
<comment type="caution">
    <text evidence="7">The sequence shown here is derived from an EMBL/GenBank/DDBJ whole genome shotgun (WGS) entry which is preliminary data.</text>
</comment>
<keyword evidence="4 5" id="KW-0472">Membrane</keyword>
<keyword evidence="2 5" id="KW-0812">Transmembrane</keyword>
<evidence type="ECO:0000256" key="3">
    <source>
        <dbReference type="ARBA" id="ARBA00022989"/>
    </source>
</evidence>
<keyword evidence="1" id="KW-1003">Cell membrane</keyword>
<dbReference type="Pfam" id="PF06305">
    <property type="entry name" value="LapA_dom"/>
    <property type="match status" value="1"/>
</dbReference>
<gene>
    <name evidence="7" type="ORF">GALL_130660</name>
</gene>
<feature type="transmembrane region" description="Helical" evidence="5">
    <location>
        <begin position="30"/>
        <end position="57"/>
    </location>
</feature>
<evidence type="ECO:0000256" key="1">
    <source>
        <dbReference type="ARBA" id="ARBA00022475"/>
    </source>
</evidence>
<reference evidence="7" key="1">
    <citation type="submission" date="2016-10" db="EMBL/GenBank/DDBJ databases">
        <title>Sequence of Gallionella enrichment culture.</title>
        <authorList>
            <person name="Poehlein A."/>
            <person name="Muehling M."/>
            <person name="Daniel R."/>
        </authorList>
    </citation>
    <scope>NUCLEOTIDE SEQUENCE</scope>
</reference>
<evidence type="ECO:0000256" key="5">
    <source>
        <dbReference type="SAM" id="Phobius"/>
    </source>
</evidence>
<evidence type="ECO:0000256" key="2">
    <source>
        <dbReference type="ARBA" id="ARBA00022692"/>
    </source>
</evidence>